<name>A0A8S9QJE5_BRACR</name>
<evidence type="ECO:0000256" key="1">
    <source>
        <dbReference type="SAM" id="MobiDB-lite"/>
    </source>
</evidence>
<reference evidence="2" key="1">
    <citation type="submission" date="2019-12" db="EMBL/GenBank/DDBJ databases">
        <title>Genome sequencing and annotation of Brassica cretica.</title>
        <authorList>
            <person name="Studholme D.J."/>
            <person name="Sarris P."/>
        </authorList>
    </citation>
    <scope>NUCLEOTIDE SEQUENCE</scope>
    <source>
        <strain evidence="2">PFS-109/04</strain>
        <tissue evidence="2">Leaf</tissue>
    </source>
</reference>
<dbReference type="PANTHER" id="PTHR33067:SF31">
    <property type="entry name" value="RNA-DIRECTED DNA POLYMERASE"/>
    <property type="match status" value="1"/>
</dbReference>
<feature type="region of interest" description="Disordered" evidence="1">
    <location>
        <begin position="58"/>
        <end position="92"/>
    </location>
</feature>
<accession>A0A8S9QJE5</accession>
<comment type="caution">
    <text evidence="2">The sequence shown here is derived from an EMBL/GenBank/DDBJ whole genome shotgun (WGS) entry which is preliminary data.</text>
</comment>
<dbReference type="EMBL" id="QGKX02001290">
    <property type="protein sequence ID" value="KAF3539882.1"/>
    <property type="molecule type" value="Genomic_DNA"/>
</dbReference>
<dbReference type="AlphaFoldDB" id="A0A8S9QJE5"/>
<gene>
    <name evidence="2" type="ORF">F2Q69_00022964</name>
</gene>
<evidence type="ECO:0000313" key="2">
    <source>
        <dbReference type="EMBL" id="KAF3539882.1"/>
    </source>
</evidence>
<organism evidence="2 3">
    <name type="scientific">Brassica cretica</name>
    <name type="common">Mustard</name>
    <dbReference type="NCBI Taxonomy" id="69181"/>
    <lineage>
        <taxon>Eukaryota</taxon>
        <taxon>Viridiplantae</taxon>
        <taxon>Streptophyta</taxon>
        <taxon>Embryophyta</taxon>
        <taxon>Tracheophyta</taxon>
        <taxon>Spermatophyta</taxon>
        <taxon>Magnoliopsida</taxon>
        <taxon>eudicotyledons</taxon>
        <taxon>Gunneridae</taxon>
        <taxon>Pentapetalae</taxon>
        <taxon>rosids</taxon>
        <taxon>malvids</taxon>
        <taxon>Brassicales</taxon>
        <taxon>Brassicaceae</taxon>
        <taxon>Brassiceae</taxon>
        <taxon>Brassica</taxon>
    </lineage>
</organism>
<feature type="region of interest" description="Disordered" evidence="1">
    <location>
        <begin position="483"/>
        <end position="506"/>
    </location>
</feature>
<proteinExistence type="predicted"/>
<sequence length="552" mass="63424">MLICVRLRTSIDGLQPNPINKLSRASIDDTYRVGHTVQCREDHDPRGLPKIDIARINALRPQPKPSANPPEATSTHSEDAPEPMQVDKAPMGRTLRKRKEKFANHLKRGENEKEMDSFLKRVLRIPPKKPFEEAYFTHRLWMFFRETKETEEDIWRMFHQARYKIRNMITLKKKSDPEKYAIPCLVKGIKFPHALCETGASVSILPRVMADHLGLMVEPSKESFTFVDCSQRNSGGIVRDLKVQIGNALVAVDFHVLDIKGNWNSYKQLEQYATFKPTTCHCGAEYETKYSASIETHTPTSIDNANQKSIDNHLEESIDSSPNDVIEDFPEGPTDSWENEYYNPTFAVDTATPSDRANLHTEEYDDDYEDERATEYRRIRVEEDRLLHHSYGITNRRRSMKPSQHRSTLIITRHNVHEHRPTFPTTHQPTICEPQANEFHEGFTTEELFNHQECSDTDSLFAAACGKGTRFYRPFTRAKRPSIGNKFSTSIDNHPKPPSNVSETSKQNIDYLTPDEFGIFRDPEGYAREMDGHALQVSREDITDILQMATGA</sequence>
<dbReference type="Gene3D" id="2.40.70.10">
    <property type="entry name" value="Acid Proteases"/>
    <property type="match status" value="1"/>
</dbReference>
<dbReference type="CDD" id="cd00303">
    <property type="entry name" value="retropepsin_like"/>
    <property type="match status" value="1"/>
</dbReference>
<dbReference type="PANTHER" id="PTHR33067">
    <property type="entry name" value="RNA-DIRECTED DNA POLYMERASE-RELATED"/>
    <property type="match status" value="1"/>
</dbReference>
<dbReference type="Proteomes" id="UP000712600">
    <property type="component" value="Unassembled WGS sequence"/>
</dbReference>
<evidence type="ECO:0000313" key="3">
    <source>
        <dbReference type="Proteomes" id="UP000712600"/>
    </source>
</evidence>
<dbReference type="InterPro" id="IPR021109">
    <property type="entry name" value="Peptidase_aspartic_dom_sf"/>
</dbReference>
<protein>
    <recommendedName>
        <fullName evidence="4">Aspartic peptidase DDI1-type domain-containing protein</fullName>
    </recommendedName>
</protein>
<evidence type="ECO:0008006" key="4">
    <source>
        <dbReference type="Google" id="ProtNLM"/>
    </source>
</evidence>